<name>A0ABT0K4I7_9ACTN</name>
<evidence type="ECO:0000313" key="4">
    <source>
        <dbReference type="Proteomes" id="UP001201873"/>
    </source>
</evidence>
<organism evidence="3 4">
    <name type="scientific">Frankia umida</name>
    <dbReference type="NCBI Taxonomy" id="573489"/>
    <lineage>
        <taxon>Bacteria</taxon>
        <taxon>Bacillati</taxon>
        <taxon>Actinomycetota</taxon>
        <taxon>Actinomycetes</taxon>
        <taxon>Frankiales</taxon>
        <taxon>Frankiaceae</taxon>
        <taxon>Frankia</taxon>
    </lineage>
</organism>
<dbReference type="EMBL" id="JALKFT010000042">
    <property type="protein sequence ID" value="MCK9878714.1"/>
    <property type="molecule type" value="Genomic_DNA"/>
</dbReference>
<evidence type="ECO:0000313" key="3">
    <source>
        <dbReference type="EMBL" id="MCK9878714.1"/>
    </source>
</evidence>
<reference evidence="3 4" key="1">
    <citation type="submission" date="2022-04" db="EMBL/GenBank/DDBJ databases">
        <title>Genome diversity in the genus Frankia.</title>
        <authorList>
            <person name="Carlos-Shanley C."/>
            <person name="Hahn D."/>
        </authorList>
    </citation>
    <scope>NUCLEOTIDE SEQUENCE [LARGE SCALE GENOMIC DNA]</scope>
    <source>
        <strain evidence="3 4">Ag45/Mut15</strain>
    </source>
</reference>
<feature type="region of interest" description="Disordered" evidence="1">
    <location>
        <begin position="127"/>
        <end position="159"/>
    </location>
</feature>
<feature type="compositionally biased region" description="Low complexity" evidence="1">
    <location>
        <begin position="135"/>
        <end position="149"/>
    </location>
</feature>
<dbReference type="RefSeq" id="WP_248826801.1">
    <property type="nucleotide sequence ID" value="NZ_JALKFT010000042.1"/>
</dbReference>
<accession>A0ABT0K4I7</accession>
<protein>
    <recommendedName>
        <fullName evidence="2">Fic/DOC N-terminal domain-containing protein</fullName>
    </recommendedName>
</protein>
<proteinExistence type="predicted"/>
<gene>
    <name evidence="3" type="ORF">MXD59_23625</name>
</gene>
<evidence type="ECO:0000256" key="1">
    <source>
        <dbReference type="SAM" id="MobiDB-lite"/>
    </source>
</evidence>
<keyword evidence="4" id="KW-1185">Reference proteome</keyword>
<dbReference type="Proteomes" id="UP001201873">
    <property type="component" value="Unassembled WGS sequence"/>
</dbReference>
<evidence type="ECO:0000259" key="2">
    <source>
        <dbReference type="Pfam" id="PF13784"/>
    </source>
</evidence>
<feature type="domain" description="Fic/DOC N-terminal" evidence="2">
    <location>
        <begin position="50"/>
        <end position="128"/>
    </location>
</feature>
<comment type="caution">
    <text evidence="3">The sequence shown here is derived from an EMBL/GenBank/DDBJ whole genome shotgun (WGS) entry which is preliminary data.</text>
</comment>
<dbReference type="Pfam" id="PF13784">
    <property type="entry name" value="Fic_N"/>
    <property type="match status" value="1"/>
</dbReference>
<sequence>MDRSIFERSPTGSLVKIAGTDARTGEYEHVAFQPYPLGEEEPNLAGTTWRAVAAAGTELGRLGQAGRQIPDPTLLRQPTLRAEAQSTSALEGTFAPLEDVLAADLTEPGARSASLREVLNVATAVRTGCGPSVPSATGTAGSASSRTASPIPAAGQYGP</sequence>
<dbReference type="InterPro" id="IPR025758">
    <property type="entry name" value="Fic/DOC_N"/>
</dbReference>